<dbReference type="InterPro" id="IPR032454">
    <property type="entry name" value="Histone_H2A_C"/>
</dbReference>
<comment type="subunit">
    <text evidence="9">The nucleosome is a histone octamer containing two molecules each of H2A, H2B, H3 and H4 assembled in one H3-H4 heterotetramer and two H2A-H2B heterodimers. The octamer wraps approximately 147 bp of DNA.</text>
</comment>
<name>A0A914D504_9BILA</name>
<evidence type="ECO:0000256" key="8">
    <source>
        <dbReference type="ARBA" id="ARBA00023269"/>
    </source>
</evidence>
<evidence type="ECO:0000256" key="2">
    <source>
        <dbReference type="ARBA" id="ARBA00004286"/>
    </source>
</evidence>
<dbReference type="PRINTS" id="PR00620">
    <property type="entry name" value="HISTONEH2A"/>
</dbReference>
<evidence type="ECO:0000259" key="12">
    <source>
        <dbReference type="Pfam" id="PF16211"/>
    </source>
</evidence>
<dbReference type="SMART" id="SM00414">
    <property type="entry name" value="H2A"/>
    <property type="match status" value="1"/>
</dbReference>
<evidence type="ECO:0000256" key="4">
    <source>
        <dbReference type="ARBA" id="ARBA00022454"/>
    </source>
</evidence>
<protein>
    <recommendedName>
        <fullName evidence="9">Histone H2A</fullName>
    </recommendedName>
</protein>
<dbReference type="GO" id="GO:0030527">
    <property type="term" value="F:structural constituent of chromatin"/>
    <property type="evidence" value="ECO:0007669"/>
    <property type="project" value="InterPro"/>
</dbReference>
<dbReference type="InterPro" id="IPR009072">
    <property type="entry name" value="Histone-fold"/>
</dbReference>
<dbReference type="FunFam" id="1.10.20.10:FF:000126">
    <property type="entry name" value="Histone H2A"/>
    <property type="match status" value="1"/>
</dbReference>
<evidence type="ECO:0000256" key="10">
    <source>
        <dbReference type="SAM" id="MobiDB-lite"/>
    </source>
</evidence>
<dbReference type="Pfam" id="PF16211">
    <property type="entry name" value="Histone_H2A_C"/>
    <property type="match status" value="1"/>
</dbReference>
<evidence type="ECO:0000256" key="3">
    <source>
        <dbReference type="ARBA" id="ARBA00010691"/>
    </source>
</evidence>
<evidence type="ECO:0000313" key="13">
    <source>
        <dbReference type="Proteomes" id="UP000887540"/>
    </source>
</evidence>
<evidence type="ECO:0000256" key="1">
    <source>
        <dbReference type="ARBA" id="ARBA00004123"/>
    </source>
</evidence>
<evidence type="ECO:0000256" key="7">
    <source>
        <dbReference type="ARBA" id="ARBA00023242"/>
    </source>
</evidence>
<dbReference type="PANTHER" id="PTHR23430">
    <property type="entry name" value="HISTONE H2A"/>
    <property type="match status" value="1"/>
</dbReference>
<proteinExistence type="inferred from homology"/>
<feature type="domain" description="Core Histone H2A/H2B/H3" evidence="11">
    <location>
        <begin position="27"/>
        <end position="110"/>
    </location>
</feature>
<organism evidence="13 14">
    <name type="scientific">Acrobeloides nanus</name>
    <dbReference type="NCBI Taxonomy" id="290746"/>
    <lineage>
        <taxon>Eukaryota</taxon>
        <taxon>Metazoa</taxon>
        <taxon>Ecdysozoa</taxon>
        <taxon>Nematoda</taxon>
        <taxon>Chromadorea</taxon>
        <taxon>Rhabditida</taxon>
        <taxon>Tylenchina</taxon>
        <taxon>Cephalobomorpha</taxon>
        <taxon>Cephaloboidea</taxon>
        <taxon>Cephalobidae</taxon>
        <taxon>Acrobeloides</taxon>
    </lineage>
</organism>
<reference evidence="14" key="1">
    <citation type="submission" date="2022-11" db="UniProtKB">
        <authorList>
            <consortium name="WormBaseParasite"/>
        </authorList>
    </citation>
    <scope>IDENTIFICATION</scope>
</reference>
<dbReference type="GO" id="GO:0005634">
    <property type="term" value="C:nucleus"/>
    <property type="evidence" value="ECO:0007669"/>
    <property type="project" value="UniProtKB-SubCell"/>
</dbReference>
<dbReference type="GO" id="GO:0003677">
    <property type="term" value="F:DNA binding"/>
    <property type="evidence" value="ECO:0007669"/>
    <property type="project" value="UniProtKB-KW"/>
</dbReference>
<dbReference type="InterPro" id="IPR007125">
    <property type="entry name" value="H2A/H2B/H3"/>
</dbReference>
<comment type="subcellular location">
    <subcellularLocation>
        <location evidence="2">Chromosome</location>
    </subcellularLocation>
    <subcellularLocation>
        <location evidence="1 9">Nucleus</location>
    </subcellularLocation>
</comment>
<feature type="region of interest" description="Disordered" evidence="10">
    <location>
        <begin position="1"/>
        <end position="23"/>
    </location>
</feature>
<dbReference type="SUPFAM" id="SSF47113">
    <property type="entry name" value="Histone-fold"/>
    <property type="match status" value="1"/>
</dbReference>
<dbReference type="WBParaSite" id="ACRNAN_scaffold1788.g31826.t1">
    <property type="protein sequence ID" value="ACRNAN_scaffold1788.g31826.t1"/>
    <property type="gene ID" value="ACRNAN_scaffold1788.g31826"/>
</dbReference>
<keyword evidence="4 9" id="KW-0158">Chromosome</keyword>
<accession>A0A914D504</accession>
<dbReference type="InterPro" id="IPR002119">
    <property type="entry name" value="Histone_H2A"/>
</dbReference>
<evidence type="ECO:0000259" key="11">
    <source>
        <dbReference type="Pfam" id="PF00125"/>
    </source>
</evidence>
<sequence length="158" mass="17010">MSEKSATKTIAKKTKKAAPQISAEARQKAIENRKKAITKSARAGLVFPVTRIHRFLKDGSSEKRVTQTAAVYLTAMLEYLTAEIVELAGNAARDLNAKRISPRHLMLAIKGDEELDLLVSGTISGGGVIPHIHRVLLEPSKQAAASQGYTPAQAAKKP</sequence>
<keyword evidence="8 9" id="KW-0544">Nucleosome core</keyword>
<evidence type="ECO:0000313" key="14">
    <source>
        <dbReference type="WBParaSite" id="ACRNAN_scaffold1788.g31826.t1"/>
    </source>
</evidence>
<evidence type="ECO:0000256" key="5">
    <source>
        <dbReference type="ARBA" id="ARBA00022499"/>
    </source>
</evidence>
<keyword evidence="13" id="KW-1185">Reference proteome</keyword>
<keyword evidence="7 9" id="KW-0539">Nucleus</keyword>
<dbReference type="Pfam" id="PF00125">
    <property type="entry name" value="Histone"/>
    <property type="match status" value="1"/>
</dbReference>
<keyword evidence="6 9" id="KW-0238">DNA-binding</keyword>
<dbReference type="InterPro" id="IPR032458">
    <property type="entry name" value="Histone_H2A_CS"/>
</dbReference>
<feature type="domain" description="Histone H2A C-terminal" evidence="12">
    <location>
        <begin position="113"/>
        <end position="143"/>
    </location>
</feature>
<dbReference type="CDD" id="cd00074">
    <property type="entry name" value="HFD_H2A"/>
    <property type="match status" value="1"/>
</dbReference>
<keyword evidence="5" id="KW-1017">Isopeptide bond</keyword>
<comment type="similarity">
    <text evidence="3 9">Belongs to the histone H2A family.</text>
</comment>
<dbReference type="GO" id="GO:0000786">
    <property type="term" value="C:nucleosome"/>
    <property type="evidence" value="ECO:0007669"/>
    <property type="project" value="UniProtKB-KW"/>
</dbReference>
<evidence type="ECO:0000256" key="9">
    <source>
        <dbReference type="RuleBase" id="RU003767"/>
    </source>
</evidence>
<dbReference type="AlphaFoldDB" id="A0A914D504"/>
<dbReference type="Proteomes" id="UP000887540">
    <property type="component" value="Unplaced"/>
</dbReference>
<evidence type="ECO:0000256" key="6">
    <source>
        <dbReference type="ARBA" id="ARBA00023125"/>
    </source>
</evidence>
<dbReference type="Gene3D" id="1.10.20.10">
    <property type="entry name" value="Histone, subunit A"/>
    <property type="match status" value="1"/>
</dbReference>
<dbReference type="GO" id="GO:0046982">
    <property type="term" value="F:protein heterodimerization activity"/>
    <property type="evidence" value="ECO:0007669"/>
    <property type="project" value="InterPro"/>
</dbReference>
<dbReference type="PROSITE" id="PS00046">
    <property type="entry name" value="HISTONE_H2A"/>
    <property type="match status" value="1"/>
</dbReference>